<protein>
    <recommendedName>
        <fullName evidence="4">DUF1573 domain-containing protein</fullName>
    </recommendedName>
</protein>
<evidence type="ECO:0000256" key="1">
    <source>
        <dbReference type="SAM" id="SignalP"/>
    </source>
</evidence>
<name>A0A1M4WBF0_9BACT</name>
<dbReference type="Proteomes" id="UP000184076">
    <property type="component" value="Unassembled WGS sequence"/>
</dbReference>
<feature type="chain" id="PRO_5012635178" description="DUF1573 domain-containing protein" evidence="1">
    <location>
        <begin position="25"/>
        <end position="90"/>
    </location>
</feature>
<proteinExistence type="predicted"/>
<evidence type="ECO:0008006" key="4">
    <source>
        <dbReference type="Google" id="ProtNLM"/>
    </source>
</evidence>
<evidence type="ECO:0000313" key="3">
    <source>
        <dbReference type="Proteomes" id="UP000184076"/>
    </source>
</evidence>
<dbReference type="AlphaFoldDB" id="A0A1M4WBF0"/>
<reference evidence="3" key="1">
    <citation type="submission" date="2016-11" db="EMBL/GenBank/DDBJ databases">
        <authorList>
            <person name="Varghese N."/>
            <person name="Submissions S."/>
        </authorList>
    </citation>
    <scope>NUCLEOTIDE SEQUENCE [LARGE SCALE GENOMIC DNA]</scope>
    <source>
        <strain evidence="3">DSM 9756</strain>
    </source>
</reference>
<keyword evidence="3" id="KW-1185">Reference proteome</keyword>
<sequence length="90" mass="9813">MWNWMRKAAFLLLCLVMLVRNGPAALCSETGTVPTGAKEKIGSPSPRPAIRVDKLHVDLGEVSEDGALLHDFLVRNEGEAPLHIQDVRPG</sequence>
<dbReference type="OrthoDB" id="5423138at2"/>
<accession>A0A1M4WBF0</accession>
<organism evidence="2 3">
    <name type="scientific">Desulfacinum infernum DSM 9756</name>
    <dbReference type="NCBI Taxonomy" id="1121391"/>
    <lineage>
        <taxon>Bacteria</taxon>
        <taxon>Pseudomonadati</taxon>
        <taxon>Thermodesulfobacteriota</taxon>
        <taxon>Syntrophobacteria</taxon>
        <taxon>Syntrophobacterales</taxon>
        <taxon>Syntrophobacteraceae</taxon>
        <taxon>Desulfacinum</taxon>
    </lineage>
</organism>
<dbReference type="EMBL" id="FQVB01000007">
    <property type="protein sequence ID" value="SHE78591.1"/>
    <property type="molecule type" value="Genomic_DNA"/>
</dbReference>
<gene>
    <name evidence="2" type="ORF">SAMN02745206_00829</name>
</gene>
<keyword evidence="1" id="KW-0732">Signal</keyword>
<dbReference type="RefSeq" id="WP_073037240.1">
    <property type="nucleotide sequence ID" value="NZ_FQVB01000007.1"/>
</dbReference>
<feature type="signal peptide" evidence="1">
    <location>
        <begin position="1"/>
        <end position="24"/>
    </location>
</feature>
<evidence type="ECO:0000313" key="2">
    <source>
        <dbReference type="EMBL" id="SHE78591.1"/>
    </source>
</evidence>